<reference evidence="2 3" key="1">
    <citation type="submission" date="2018-11" db="EMBL/GenBank/DDBJ databases">
        <title>Genome sequence of Apiotrichum porosum DSM 27194.</title>
        <authorList>
            <person name="Aliyu H."/>
            <person name="Gorte O."/>
            <person name="Ochsenreither K."/>
        </authorList>
    </citation>
    <scope>NUCLEOTIDE SEQUENCE [LARGE SCALE GENOMIC DNA]</scope>
    <source>
        <strain evidence="2 3">DSM 27194</strain>
    </source>
</reference>
<evidence type="ECO:0000256" key="1">
    <source>
        <dbReference type="SAM" id="MobiDB-lite"/>
    </source>
</evidence>
<comment type="caution">
    <text evidence="2">The sequence shown here is derived from an EMBL/GenBank/DDBJ whole genome shotgun (WGS) entry which is preliminary data.</text>
</comment>
<dbReference type="AlphaFoldDB" id="A0A427XP41"/>
<dbReference type="RefSeq" id="XP_028475567.1">
    <property type="nucleotide sequence ID" value="XM_028624495.1"/>
</dbReference>
<name>A0A427XP41_9TREE</name>
<dbReference type="EMBL" id="RSCE01000008">
    <property type="protein sequence ID" value="RSH80620.1"/>
    <property type="molecule type" value="Genomic_DNA"/>
</dbReference>
<dbReference type="OrthoDB" id="10598266at2759"/>
<dbReference type="Proteomes" id="UP000279236">
    <property type="component" value="Unassembled WGS sequence"/>
</dbReference>
<keyword evidence="3" id="KW-1185">Reference proteome</keyword>
<gene>
    <name evidence="2" type="ORF">EHS24_009202</name>
</gene>
<accession>A0A427XP41</accession>
<dbReference type="SUPFAM" id="SSF46689">
    <property type="entry name" value="Homeodomain-like"/>
    <property type="match status" value="1"/>
</dbReference>
<protein>
    <recommendedName>
        <fullName evidence="4">Myb-like domain-containing protein</fullName>
    </recommendedName>
</protein>
<sequence>MPRDTKERSKSRIDTKPYGKRPVSPPITPTKAVLDIGSYRQDPGSPLSSAPGEIKPDINSAGPTFDAASNGKGKSKSPSKSPSKDTKPKTPTSKNPSRPWSADELELLLNLVLETPPGIKTFEGRVPGRTGYQAVQTWRNTVVPYLHKALREKGVKGRK</sequence>
<dbReference type="InterPro" id="IPR009057">
    <property type="entry name" value="Homeodomain-like_sf"/>
</dbReference>
<organism evidence="2 3">
    <name type="scientific">Apiotrichum porosum</name>
    <dbReference type="NCBI Taxonomy" id="105984"/>
    <lineage>
        <taxon>Eukaryota</taxon>
        <taxon>Fungi</taxon>
        <taxon>Dikarya</taxon>
        <taxon>Basidiomycota</taxon>
        <taxon>Agaricomycotina</taxon>
        <taxon>Tremellomycetes</taxon>
        <taxon>Trichosporonales</taxon>
        <taxon>Trichosporonaceae</taxon>
        <taxon>Apiotrichum</taxon>
    </lineage>
</organism>
<feature type="compositionally biased region" description="Basic and acidic residues" evidence="1">
    <location>
        <begin position="1"/>
        <end position="17"/>
    </location>
</feature>
<dbReference type="GeneID" id="39593745"/>
<feature type="region of interest" description="Disordered" evidence="1">
    <location>
        <begin position="1"/>
        <end position="101"/>
    </location>
</feature>
<evidence type="ECO:0000313" key="3">
    <source>
        <dbReference type="Proteomes" id="UP000279236"/>
    </source>
</evidence>
<feature type="compositionally biased region" description="Low complexity" evidence="1">
    <location>
        <begin position="69"/>
        <end position="81"/>
    </location>
</feature>
<evidence type="ECO:0000313" key="2">
    <source>
        <dbReference type="EMBL" id="RSH80620.1"/>
    </source>
</evidence>
<evidence type="ECO:0008006" key="4">
    <source>
        <dbReference type="Google" id="ProtNLM"/>
    </source>
</evidence>
<proteinExistence type="predicted"/>